<keyword evidence="1" id="KW-0472">Membrane</keyword>
<dbReference type="AlphaFoldDB" id="A0A7S3CC19"/>
<feature type="transmembrane region" description="Helical" evidence="1">
    <location>
        <begin position="160"/>
        <end position="178"/>
    </location>
</feature>
<feature type="transmembrane region" description="Helical" evidence="1">
    <location>
        <begin position="15"/>
        <end position="33"/>
    </location>
</feature>
<proteinExistence type="predicted"/>
<protein>
    <recommendedName>
        <fullName evidence="5">TLC domain-containing protein</fullName>
    </recommendedName>
</protein>
<evidence type="ECO:0008006" key="5">
    <source>
        <dbReference type="Google" id="ProtNLM"/>
    </source>
</evidence>
<feature type="transmembrane region" description="Helical" evidence="1">
    <location>
        <begin position="39"/>
        <end position="60"/>
    </location>
</feature>
<sequence length="191" mass="21181">MGLDLSGDPVKQHDFLNLLVLPLIALGSTVATWTRNPRVSVTVINTLLSYMACDALYIALRPQSVPSAKLVLFHHFVSVCGLSHGVRYPSAKVLVASYGLIEIHTSYMTFRRLTGLRSHASELLFQATTVLVRLVIIPALVILSFKNLYELDVLFKLEGVPSLTAVLGLSFFNAQFLLKRKAMFNYTGKKE</sequence>
<accession>A0A7S3CC19</accession>
<evidence type="ECO:0000313" key="4">
    <source>
        <dbReference type="Proteomes" id="UP001472866"/>
    </source>
</evidence>
<evidence type="ECO:0000313" key="3">
    <source>
        <dbReference type="EMBL" id="WZN59006.1"/>
    </source>
</evidence>
<dbReference type="Proteomes" id="UP001472866">
    <property type="component" value="Chromosome 01"/>
</dbReference>
<organism evidence="2">
    <name type="scientific">Chloropicon roscoffensis</name>
    <dbReference type="NCBI Taxonomy" id="1461544"/>
    <lineage>
        <taxon>Eukaryota</taxon>
        <taxon>Viridiplantae</taxon>
        <taxon>Chlorophyta</taxon>
        <taxon>Chloropicophyceae</taxon>
        <taxon>Chloropicales</taxon>
        <taxon>Chloropicaceae</taxon>
        <taxon>Chloropicon</taxon>
    </lineage>
</organism>
<keyword evidence="4" id="KW-1185">Reference proteome</keyword>
<keyword evidence="1" id="KW-0812">Transmembrane</keyword>
<evidence type="ECO:0000313" key="2">
    <source>
        <dbReference type="EMBL" id="CAE0190130.1"/>
    </source>
</evidence>
<feature type="transmembrane region" description="Helical" evidence="1">
    <location>
        <begin position="123"/>
        <end position="145"/>
    </location>
</feature>
<keyword evidence="1" id="KW-1133">Transmembrane helix</keyword>
<name>A0A7S3CC19_9CHLO</name>
<gene>
    <name evidence="2" type="ORF">CROS1456_LOCUS3219</name>
    <name evidence="3" type="ORF">HKI87_01g05310</name>
</gene>
<dbReference type="EMBL" id="CP151501">
    <property type="protein sequence ID" value="WZN59006.1"/>
    <property type="molecule type" value="Genomic_DNA"/>
</dbReference>
<reference evidence="3 4" key="2">
    <citation type="submission" date="2024-03" db="EMBL/GenBank/DDBJ databases">
        <title>Complete genome sequence of the green alga Chloropicon roscoffensis RCC1871.</title>
        <authorList>
            <person name="Lemieux C."/>
            <person name="Pombert J.-F."/>
            <person name="Otis C."/>
            <person name="Turmel M."/>
        </authorList>
    </citation>
    <scope>NUCLEOTIDE SEQUENCE [LARGE SCALE GENOMIC DNA]</scope>
    <source>
        <strain evidence="3 4">RCC1871</strain>
    </source>
</reference>
<dbReference type="EMBL" id="HBHZ01004192">
    <property type="protein sequence ID" value="CAE0190130.1"/>
    <property type="molecule type" value="Transcribed_RNA"/>
</dbReference>
<evidence type="ECO:0000256" key="1">
    <source>
        <dbReference type="SAM" id="Phobius"/>
    </source>
</evidence>
<reference evidence="2" key="1">
    <citation type="submission" date="2021-01" db="EMBL/GenBank/DDBJ databases">
        <authorList>
            <person name="Corre E."/>
            <person name="Pelletier E."/>
            <person name="Niang G."/>
            <person name="Scheremetjew M."/>
            <person name="Finn R."/>
            <person name="Kale V."/>
            <person name="Holt S."/>
            <person name="Cochrane G."/>
            <person name="Meng A."/>
            <person name="Brown T."/>
            <person name="Cohen L."/>
        </authorList>
    </citation>
    <scope>NUCLEOTIDE SEQUENCE</scope>
    <source>
        <strain evidence="2">RCC1871</strain>
    </source>
</reference>